<keyword evidence="2" id="KW-0238">DNA-binding</keyword>
<dbReference type="SUPFAM" id="SSF55136">
    <property type="entry name" value="Probable bacterial effector-binding domain"/>
    <property type="match status" value="1"/>
</dbReference>
<dbReference type="Pfam" id="PF12833">
    <property type="entry name" value="HTH_18"/>
    <property type="match status" value="1"/>
</dbReference>
<dbReference type="InterPro" id="IPR018062">
    <property type="entry name" value="HTH_AraC-typ_CS"/>
</dbReference>
<proteinExistence type="predicted"/>
<evidence type="ECO:0000313" key="5">
    <source>
        <dbReference type="EMBL" id="BCS90059.1"/>
    </source>
</evidence>
<gene>
    <name evidence="5" type="ORF">PSDVSF_33010</name>
</gene>
<keyword evidence="1" id="KW-0805">Transcription regulation</keyword>
<protein>
    <submittedName>
        <fullName evidence="5">AraC family transcriptional regulator</fullName>
    </submittedName>
</protein>
<dbReference type="InterPro" id="IPR018060">
    <property type="entry name" value="HTH_AraC"/>
</dbReference>
<feature type="domain" description="HTH araC/xylS-type" evidence="4">
    <location>
        <begin position="20"/>
        <end position="118"/>
    </location>
</feature>
<dbReference type="Gene3D" id="3.20.80.10">
    <property type="entry name" value="Regulatory factor, effector binding domain"/>
    <property type="match status" value="1"/>
</dbReference>
<dbReference type="InterPro" id="IPR009057">
    <property type="entry name" value="Homeodomain-like_sf"/>
</dbReference>
<organism evidence="5 6">
    <name type="scientific">Pseudodesulfovibrio sediminis</name>
    <dbReference type="NCBI Taxonomy" id="2810563"/>
    <lineage>
        <taxon>Bacteria</taxon>
        <taxon>Pseudomonadati</taxon>
        <taxon>Thermodesulfobacteriota</taxon>
        <taxon>Desulfovibrionia</taxon>
        <taxon>Desulfovibrionales</taxon>
        <taxon>Desulfovibrionaceae</taxon>
    </lineage>
</organism>
<evidence type="ECO:0000259" key="4">
    <source>
        <dbReference type="PROSITE" id="PS01124"/>
    </source>
</evidence>
<dbReference type="SUPFAM" id="SSF46689">
    <property type="entry name" value="Homeodomain-like"/>
    <property type="match status" value="2"/>
</dbReference>
<keyword evidence="6" id="KW-1185">Reference proteome</keyword>
<dbReference type="InterPro" id="IPR050908">
    <property type="entry name" value="SmbC-like"/>
</dbReference>
<keyword evidence="3" id="KW-0804">Transcription</keyword>
<dbReference type="InterPro" id="IPR020449">
    <property type="entry name" value="Tscrpt_reg_AraC-type_HTH"/>
</dbReference>
<dbReference type="InterPro" id="IPR029442">
    <property type="entry name" value="GyrI-like"/>
</dbReference>
<dbReference type="PANTHER" id="PTHR40055">
    <property type="entry name" value="TRANSCRIPTIONAL REGULATOR YGIV-RELATED"/>
    <property type="match status" value="1"/>
</dbReference>
<dbReference type="EMBL" id="AP024485">
    <property type="protein sequence ID" value="BCS90059.1"/>
    <property type="molecule type" value="Genomic_DNA"/>
</dbReference>
<dbReference type="SMART" id="SM00871">
    <property type="entry name" value="AraC_E_bind"/>
    <property type="match status" value="1"/>
</dbReference>
<dbReference type="PROSITE" id="PS01124">
    <property type="entry name" value="HTH_ARAC_FAMILY_2"/>
    <property type="match status" value="1"/>
</dbReference>
<dbReference type="Gene3D" id="1.10.10.60">
    <property type="entry name" value="Homeodomain-like"/>
    <property type="match status" value="2"/>
</dbReference>
<evidence type="ECO:0000313" key="6">
    <source>
        <dbReference type="Proteomes" id="UP001053296"/>
    </source>
</evidence>
<name>A0ABM7P9J3_9BACT</name>
<dbReference type="PANTHER" id="PTHR40055:SF1">
    <property type="entry name" value="TRANSCRIPTIONAL REGULATOR YGIV-RELATED"/>
    <property type="match status" value="1"/>
</dbReference>
<reference evidence="5" key="1">
    <citation type="journal article" date="2022" name="Arch. Microbiol.">
        <title>Pseudodesulfovibrio sediminis sp. nov., a mesophilic and neutrophilic sulfate-reducing bacterium isolated from sediment of a brackish lake.</title>
        <authorList>
            <person name="Takahashi A."/>
            <person name="Kojima H."/>
            <person name="Watanabe M."/>
            <person name="Fukui M."/>
        </authorList>
    </citation>
    <scope>NUCLEOTIDE SEQUENCE</scope>
    <source>
        <strain evidence="5">SF6</strain>
    </source>
</reference>
<dbReference type="Pfam" id="PF06445">
    <property type="entry name" value="GyrI-like"/>
    <property type="match status" value="1"/>
</dbReference>
<dbReference type="SMART" id="SM00342">
    <property type="entry name" value="HTH_ARAC"/>
    <property type="match status" value="1"/>
</dbReference>
<dbReference type="Proteomes" id="UP001053296">
    <property type="component" value="Chromosome"/>
</dbReference>
<dbReference type="InterPro" id="IPR011256">
    <property type="entry name" value="Reg_factor_effector_dom_sf"/>
</dbReference>
<dbReference type="PROSITE" id="PS00041">
    <property type="entry name" value="HTH_ARAC_FAMILY_1"/>
    <property type="match status" value="1"/>
</dbReference>
<dbReference type="InterPro" id="IPR010499">
    <property type="entry name" value="AraC_E-bd"/>
</dbReference>
<evidence type="ECO:0000256" key="1">
    <source>
        <dbReference type="ARBA" id="ARBA00023015"/>
    </source>
</evidence>
<evidence type="ECO:0000256" key="2">
    <source>
        <dbReference type="ARBA" id="ARBA00023125"/>
    </source>
</evidence>
<sequence length="289" mass="32975">MISMSNPKKKSKTDYAKRMDRVLEYIHTHLDEPLELSVLAEVACFSLYHFHRIFSGMVGESVKSYVRRLRLERAAISLMHSKAPVTEIAFNAGFETHESFTRAFNSRFGISPQGFRKVHRVNLEKKQIEYWKEIIMEAHIVELEDMDVYFVRHVGPYAECASAWETLCGWAGPKGLIRPEVRFLSLNHDDPDVTAPEKIRCDVCMTVEAPTPAPQPPISRKTIEGGRYAMTVHHGPYEKLAETYAQLCGQWAPQNGYEIEAQASIEIYLNSPKQTAPEDLITQVHIPIK</sequence>
<accession>A0ABM7P9J3</accession>
<evidence type="ECO:0000256" key="3">
    <source>
        <dbReference type="ARBA" id="ARBA00023163"/>
    </source>
</evidence>
<dbReference type="PRINTS" id="PR00032">
    <property type="entry name" value="HTHARAC"/>
</dbReference>